<dbReference type="InterPro" id="IPR029023">
    <property type="entry name" value="Tensin_phosphatase"/>
</dbReference>
<evidence type="ECO:0000313" key="4">
    <source>
        <dbReference type="EMBL" id="CRZ02023.1"/>
    </source>
</evidence>
<dbReference type="Gene3D" id="2.60.40.1110">
    <property type="match status" value="1"/>
</dbReference>
<feature type="domain" description="C2 tensin-type" evidence="3">
    <location>
        <begin position="166"/>
        <end position="301"/>
    </location>
</feature>
<organism evidence="4">
    <name type="scientific">Spongospora subterranea</name>
    <dbReference type="NCBI Taxonomy" id="70186"/>
    <lineage>
        <taxon>Eukaryota</taxon>
        <taxon>Sar</taxon>
        <taxon>Rhizaria</taxon>
        <taxon>Endomyxa</taxon>
        <taxon>Phytomyxea</taxon>
        <taxon>Plasmodiophorida</taxon>
        <taxon>Plasmodiophoridae</taxon>
        <taxon>Spongospora</taxon>
    </lineage>
</organism>
<evidence type="ECO:0000256" key="1">
    <source>
        <dbReference type="ARBA" id="ARBA00022801"/>
    </source>
</evidence>
<dbReference type="AlphaFoldDB" id="A0A0H5QJ35"/>
<dbReference type="Pfam" id="PF10409">
    <property type="entry name" value="PTEN_C2"/>
    <property type="match status" value="1"/>
</dbReference>
<dbReference type="InterPro" id="IPR051281">
    <property type="entry name" value="Dual-spec_lipid-protein_phosph"/>
</dbReference>
<evidence type="ECO:0000259" key="2">
    <source>
        <dbReference type="PROSITE" id="PS51181"/>
    </source>
</evidence>
<dbReference type="SMART" id="SM01326">
    <property type="entry name" value="PTEN_C2"/>
    <property type="match status" value="1"/>
</dbReference>
<dbReference type="GO" id="GO:0005829">
    <property type="term" value="C:cytosol"/>
    <property type="evidence" value="ECO:0007669"/>
    <property type="project" value="TreeGrafter"/>
</dbReference>
<protein>
    <recommendedName>
        <fullName evidence="5">Phosphatase tensin-type domain-containing protein</fullName>
    </recommendedName>
</protein>
<name>A0A0H5QJ35_9EUKA</name>
<evidence type="ECO:0008006" key="5">
    <source>
        <dbReference type="Google" id="ProtNLM"/>
    </source>
</evidence>
<dbReference type="InterPro" id="IPR014020">
    <property type="entry name" value="Tensin_C2-dom"/>
</dbReference>
<sequence>VDGVETTVISPQIMVMVVMEPHQPRAIDHIAETVRSHRGRFRIYNFCLDVQYDLEMATGAGTNSVVHFPFSGHAPCPFQMMIDFCRSMEHWLAQPHHLALIHSKAGKGRCSMMVAAYLLHSAAAASVNQALEMFWAMKDPSETIQSLAPSQRRYVGYYSRFISMVDRPIVLGRAVNLTSVVLDGIDPVCIADDQEVWLMIALQQDDGKIRQKWIRMLSRSESSCVWRIRKSCPLVGDVKIEVLSRERKGKMARVLMYLCLNAAFLPEQQTFAKSDLDKVYKDDQDLRFPRQMALTIMCQPITGSTRSES</sequence>
<dbReference type="Gene3D" id="3.90.190.10">
    <property type="entry name" value="Protein tyrosine phosphatase superfamily"/>
    <property type="match status" value="1"/>
</dbReference>
<dbReference type="EMBL" id="HACM01001581">
    <property type="protein sequence ID" value="CRZ02023.1"/>
    <property type="molecule type" value="Transcribed_RNA"/>
</dbReference>
<proteinExistence type="predicted"/>
<dbReference type="PANTHER" id="PTHR12305">
    <property type="entry name" value="PHOSPHATASE WITH HOMOLOGY TO TENSIN"/>
    <property type="match status" value="1"/>
</dbReference>
<feature type="domain" description="Phosphatase tensin-type" evidence="2">
    <location>
        <begin position="1"/>
        <end position="165"/>
    </location>
</feature>
<dbReference type="SUPFAM" id="SSF52799">
    <property type="entry name" value="(Phosphotyrosine protein) phosphatases II"/>
    <property type="match status" value="1"/>
</dbReference>
<dbReference type="SUPFAM" id="SSF49562">
    <property type="entry name" value="C2 domain (Calcium/lipid-binding domain, CaLB)"/>
    <property type="match status" value="1"/>
</dbReference>
<reference evidence="4" key="1">
    <citation type="submission" date="2015-04" db="EMBL/GenBank/DDBJ databases">
        <title>The genome sequence of the plant pathogenic Rhizarian Plasmodiophora brassicae reveals insights in its biotrophic life cycle and the origin of chitin synthesis.</title>
        <authorList>
            <person name="Schwelm A."/>
            <person name="Fogelqvist J."/>
            <person name="Knaust A."/>
            <person name="Julke S."/>
            <person name="Lilja T."/>
            <person name="Dhandapani V."/>
            <person name="Bonilla-Rosso G."/>
            <person name="Karlsson M."/>
            <person name="Shevchenko A."/>
            <person name="Choi S.R."/>
            <person name="Kim H.G."/>
            <person name="Park J.Y."/>
            <person name="Lim Y.P."/>
            <person name="Ludwig-Muller J."/>
            <person name="Dixelius C."/>
        </authorList>
    </citation>
    <scope>NUCLEOTIDE SEQUENCE</scope>
    <source>
        <tissue evidence="4">Potato root galls</tissue>
    </source>
</reference>
<dbReference type="PROSITE" id="PS51181">
    <property type="entry name" value="PPASE_TENSIN"/>
    <property type="match status" value="1"/>
</dbReference>
<dbReference type="PROSITE" id="PS51182">
    <property type="entry name" value="C2_TENSIN"/>
    <property type="match status" value="1"/>
</dbReference>
<dbReference type="InterPro" id="IPR029021">
    <property type="entry name" value="Prot-tyrosine_phosphatase-like"/>
</dbReference>
<dbReference type="GO" id="GO:0016314">
    <property type="term" value="F:phosphatidylinositol-3,4,5-trisphosphate 3-phosphatase activity"/>
    <property type="evidence" value="ECO:0007669"/>
    <property type="project" value="TreeGrafter"/>
</dbReference>
<keyword evidence="1" id="KW-0378">Hydrolase</keyword>
<feature type="non-terminal residue" evidence="4">
    <location>
        <position position="1"/>
    </location>
</feature>
<evidence type="ECO:0000259" key="3">
    <source>
        <dbReference type="PROSITE" id="PS51182"/>
    </source>
</evidence>
<accession>A0A0H5QJ35</accession>
<dbReference type="InterPro" id="IPR035892">
    <property type="entry name" value="C2_domain_sf"/>
</dbReference>